<dbReference type="Gene3D" id="3.20.20.140">
    <property type="entry name" value="Metal-dependent hydrolases"/>
    <property type="match status" value="1"/>
</dbReference>
<dbReference type="RefSeq" id="WP_382399519.1">
    <property type="nucleotide sequence ID" value="NZ_JBHSWH010000001.1"/>
</dbReference>
<organism evidence="2 3">
    <name type="scientific">Flexivirga alba</name>
    <dbReference type="NCBI Taxonomy" id="702742"/>
    <lineage>
        <taxon>Bacteria</taxon>
        <taxon>Bacillati</taxon>
        <taxon>Actinomycetota</taxon>
        <taxon>Actinomycetes</taxon>
        <taxon>Micrococcales</taxon>
        <taxon>Dermacoccaceae</taxon>
        <taxon>Flexivirga</taxon>
    </lineage>
</organism>
<evidence type="ECO:0000313" key="2">
    <source>
        <dbReference type="EMBL" id="MFC6704884.1"/>
    </source>
</evidence>
<accession>A0ABW2AE21</accession>
<evidence type="ECO:0000313" key="3">
    <source>
        <dbReference type="Proteomes" id="UP001596298"/>
    </source>
</evidence>
<dbReference type="InterPro" id="IPR052358">
    <property type="entry name" value="Aro_Compnd_Degr_Hydrolases"/>
</dbReference>
<name>A0ABW2AE21_9MICO</name>
<reference evidence="3" key="1">
    <citation type="journal article" date="2019" name="Int. J. Syst. Evol. Microbiol.">
        <title>The Global Catalogue of Microorganisms (GCM) 10K type strain sequencing project: providing services to taxonomists for standard genome sequencing and annotation.</title>
        <authorList>
            <consortium name="The Broad Institute Genomics Platform"/>
            <consortium name="The Broad Institute Genome Sequencing Center for Infectious Disease"/>
            <person name="Wu L."/>
            <person name="Ma J."/>
        </authorList>
    </citation>
    <scope>NUCLEOTIDE SEQUENCE [LARGE SCALE GENOMIC DNA]</scope>
    <source>
        <strain evidence="3">CCUG 58127</strain>
    </source>
</reference>
<protein>
    <submittedName>
        <fullName evidence="2">Amidohydrolase family protein</fullName>
    </submittedName>
</protein>
<dbReference type="PANTHER" id="PTHR35563:SF2">
    <property type="entry name" value="BARREL METAL-DEPENDENT HYDROLASE, PUTATIVE (AFU_ORTHOLOGUE AFUA_1G16240)-RELATED"/>
    <property type="match status" value="1"/>
</dbReference>
<keyword evidence="3" id="KW-1185">Reference proteome</keyword>
<dbReference type="InterPro" id="IPR006680">
    <property type="entry name" value="Amidohydro-rel"/>
</dbReference>
<dbReference type="SUPFAM" id="SSF51556">
    <property type="entry name" value="Metallo-dependent hydrolases"/>
    <property type="match status" value="1"/>
</dbReference>
<dbReference type="InterPro" id="IPR032466">
    <property type="entry name" value="Metal_Hydrolase"/>
</dbReference>
<dbReference type="Proteomes" id="UP001596298">
    <property type="component" value="Unassembled WGS sequence"/>
</dbReference>
<evidence type="ECO:0000259" key="1">
    <source>
        <dbReference type="Pfam" id="PF04909"/>
    </source>
</evidence>
<comment type="caution">
    <text evidence="2">The sequence shown here is derived from an EMBL/GenBank/DDBJ whole genome shotgun (WGS) entry which is preliminary data.</text>
</comment>
<feature type="domain" description="Amidohydrolase-related" evidence="1">
    <location>
        <begin position="3"/>
        <end position="277"/>
    </location>
</feature>
<gene>
    <name evidence="2" type="ORF">ACFQDH_06280</name>
</gene>
<dbReference type="EMBL" id="JBHSWH010000001">
    <property type="protein sequence ID" value="MFC6704884.1"/>
    <property type="molecule type" value="Genomic_DNA"/>
</dbReference>
<sequence>MRVDAHCHIISNNLETYPQNPLGGKQSKWAAARPVTAEGLLDRMDSNGIDQAVLVQATTNYGYDNSYVVDSARRWPDRFTVVGTVDPVKPGAASWLPKAHEEGLAGVRLFTAGSTLTGQSNSFVSAESDEFWLTAGKLGVPVCLQLKLDSALDELHTVLASYPEVTVLLDHCGYPDVEADPAAAAQTVVELARYPRLFLKLTHRTLEPLDRLGESAINFLRPVIDAFTADRIAWGSNCPAAEQPMEELVGLANDVLDVLSDDEREGILSRTARVLYPSLEVGTR</sequence>
<dbReference type="Pfam" id="PF04909">
    <property type="entry name" value="Amidohydro_2"/>
    <property type="match status" value="1"/>
</dbReference>
<dbReference type="PANTHER" id="PTHR35563">
    <property type="entry name" value="BARREL METAL-DEPENDENT HYDROLASE, PUTATIVE (AFU_ORTHOLOGUE AFUA_1G16240)-RELATED"/>
    <property type="match status" value="1"/>
</dbReference>
<proteinExistence type="predicted"/>